<sequence>MPPGARGTADRADALASVAAEVFRRHGVDFVQARRAAGWTNATWLAGGLAVRVARVPGTDDLSREARLAAVLPREVGYPSVVDTGTTGGYEWVVTEEIAASSLDDVWADLDWDRRITATRQLWARARAVHRVAPDAARPLVRKRNPFYATTPDEAKAGLRRLHTADVLTGREFARLARALDQHWAALPGAVPVLNHGDLSPVNALWDGTRVVSLLDFEFAVLAPVHLDLNELVKLAFAPPEHGTVPTEEETAGRRRLQAAVTELARPLLRTASDIDLLIGHSIQLETWGLERELSKPGREAYRTWEPYRMLVALADGGGCYAPLLDALG</sequence>
<organism evidence="2 3">
    <name type="scientific">Streptomyces glaucescens</name>
    <dbReference type="NCBI Taxonomy" id="1907"/>
    <lineage>
        <taxon>Bacteria</taxon>
        <taxon>Bacillati</taxon>
        <taxon>Actinomycetota</taxon>
        <taxon>Actinomycetes</taxon>
        <taxon>Kitasatosporales</taxon>
        <taxon>Streptomycetaceae</taxon>
        <taxon>Streptomyces</taxon>
    </lineage>
</organism>
<name>A0A089WZQ1_STRGA</name>
<dbReference type="EMBL" id="CP009438">
    <property type="protein sequence ID" value="AIR96248.1"/>
    <property type="molecule type" value="Genomic_DNA"/>
</dbReference>
<protein>
    <submittedName>
        <fullName evidence="2">ATP:scyllo-inosamine phosphotransferase</fullName>
    </submittedName>
</protein>
<evidence type="ECO:0000259" key="1">
    <source>
        <dbReference type="Pfam" id="PF01636"/>
    </source>
</evidence>
<reference evidence="3" key="1">
    <citation type="journal article" date="2015" name="J. Biotechnol.">
        <title>Complete genome sequence of the actinobacterium Streptomyces glaucescens GLA.O (DSM 40922) consisting of a linear chromosome and one linear plasmid.</title>
        <authorList>
            <person name="Ortseifen V."/>
            <person name="Winkler A."/>
            <person name="Albersmeier A."/>
            <person name="Wendler S."/>
            <person name="Puhler A."/>
            <person name="Kalinowski J."/>
            <person name="Ruckert C."/>
        </authorList>
    </citation>
    <scope>NUCLEOTIDE SEQUENCE [LARGE SCALE GENOMIC DNA]</scope>
    <source>
        <strain evidence="3">DSM 40922 / GLA O</strain>
    </source>
</reference>
<dbReference type="SUPFAM" id="SSF56112">
    <property type="entry name" value="Protein kinase-like (PK-like)"/>
    <property type="match status" value="1"/>
</dbReference>
<dbReference type="eggNOG" id="COG3173">
    <property type="taxonomic scope" value="Bacteria"/>
</dbReference>
<evidence type="ECO:0000313" key="3">
    <source>
        <dbReference type="Proteomes" id="UP000029482"/>
    </source>
</evidence>
<gene>
    <name evidence="2" type="ORF">SGLAU_01100</name>
</gene>
<dbReference type="AlphaFoldDB" id="A0A089WZQ1"/>
<dbReference type="InterPro" id="IPR002575">
    <property type="entry name" value="Aminoglycoside_PTrfase"/>
</dbReference>
<dbReference type="KEGG" id="sgu:SGLAU_01100"/>
<keyword evidence="2" id="KW-0808">Transferase</keyword>
<dbReference type="OrthoDB" id="236897at2"/>
<dbReference type="Gene3D" id="3.90.1200.10">
    <property type="match status" value="1"/>
</dbReference>
<dbReference type="InterPro" id="IPR051678">
    <property type="entry name" value="AGP_Transferase"/>
</dbReference>
<proteinExistence type="predicted"/>
<evidence type="ECO:0000313" key="2">
    <source>
        <dbReference type="EMBL" id="AIR96248.1"/>
    </source>
</evidence>
<dbReference type="STRING" id="1907.SGLAU_01100"/>
<dbReference type="GO" id="GO:0016740">
    <property type="term" value="F:transferase activity"/>
    <property type="evidence" value="ECO:0007669"/>
    <property type="project" value="UniProtKB-KW"/>
</dbReference>
<accession>A0A089WZQ1</accession>
<dbReference type="HOGENOM" id="CLU_854974_0_0_11"/>
<dbReference type="InterPro" id="IPR011009">
    <property type="entry name" value="Kinase-like_dom_sf"/>
</dbReference>
<dbReference type="PANTHER" id="PTHR21310">
    <property type="entry name" value="AMINOGLYCOSIDE PHOSPHOTRANSFERASE-RELATED-RELATED"/>
    <property type="match status" value="1"/>
</dbReference>
<dbReference type="RefSeq" id="WP_043497498.1">
    <property type="nucleotide sequence ID" value="NZ_CP009438.1"/>
</dbReference>
<feature type="domain" description="Aminoglycoside phosphotransferase" evidence="1">
    <location>
        <begin position="34"/>
        <end position="235"/>
    </location>
</feature>
<dbReference type="Pfam" id="PF01636">
    <property type="entry name" value="APH"/>
    <property type="match status" value="1"/>
</dbReference>
<dbReference type="Proteomes" id="UP000029482">
    <property type="component" value="Chromosome"/>
</dbReference>
<keyword evidence="3" id="KW-1185">Reference proteome</keyword>